<evidence type="ECO:0000256" key="2">
    <source>
        <dbReference type="ARBA" id="ARBA00022737"/>
    </source>
</evidence>
<feature type="region of interest" description="Disordered" evidence="6">
    <location>
        <begin position="343"/>
        <end position="383"/>
    </location>
</feature>
<evidence type="ECO:0000256" key="3">
    <source>
        <dbReference type="ARBA" id="ARBA00022771"/>
    </source>
</evidence>
<keyword evidence="3 5" id="KW-0863">Zinc-finger</keyword>
<dbReference type="RefSeq" id="XP_011632683.1">
    <property type="nucleotide sequence ID" value="XM_011634381.1"/>
</dbReference>
<feature type="domain" description="C2H2-type" evidence="7">
    <location>
        <begin position="190"/>
        <end position="217"/>
    </location>
</feature>
<accession>A0A6I9W2R0</accession>
<dbReference type="PANTHER" id="PTHR16515:SF20">
    <property type="entry name" value="PR DOMAIN ZINC FINGER PROTEIN 12"/>
    <property type="match status" value="1"/>
</dbReference>
<dbReference type="AlphaFoldDB" id="A0A6I9W2R0"/>
<feature type="compositionally biased region" description="Basic residues" evidence="6">
    <location>
        <begin position="115"/>
        <end position="124"/>
    </location>
</feature>
<dbReference type="PANTHER" id="PTHR16515">
    <property type="entry name" value="PR DOMAIN ZINC FINGER PROTEIN"/>
    <property type="match status" value="1"/>
</dbReference>
<dbReference type="GO" id="GO:0008270">
    <property type="term" value="F:zinc ion binding"/>
    <property type="evidence" value="ECO:0007669"/>
    <property type="project" value="UniProtKB-KW"/>
</dbReference>
<keyword evidence="2" id="KW-0677">Repeat</keyword>
<feature type="domain" description="C2H2-type" evidence="7">
    <location>
        <begin position="246"/>
        <end position="275"/>
    </location>
</feature>
<dbReference type="GeneID" id="105424254"/>
<evidence type="ECO:0000256" key="4">
    <source>
        <dbReference type="ARBA" id="ARBA00022833"/>
    </source>
</evidence>
<reference evidence="9" key="1">
    <citation type="submission" date="2025-08" db="UniProtKB">
        <authorList>
            <consortium name="RefSeq"/>
        </authorList>
    </citation>
    <scope>IDENTIFICATION</scope>
</reference>
<dbReference type="Pfam" id="PF00096">
    <property type="entry name" value="zf-C2H2"/>
    <property type="match status" value="2"/>
</dbReference>
<dbReference type="SMART" id="SM00355">
    <property type="entry name" value="ZnF_C2H2"/>
    <property type="match status" value="4"/>
</dbReference>
<dbReference type="OrthoDB" id="654211at2759"/>
<feature type="compositionally biased region" description="Basic and acidic residues" evidence="6">
    <location>
        <begin position="136"/>
        <end position="145"/>
    </location>
</feature>
<name>A0A6I9W2R0_9HYME</name>
<evidence type="ECO:0000256" key="6">
    <source>
        <dbReference type="SAM" id="MobiDB-lite"/>
    </source>
</evidence>
<dbReference type="FunFam" id="3.30.160.60:FF:002343">
    <property type="entry name" value="Zinc finger protein 33A"/>
    <property type="match status" value="1"/>
</dbReference>
<gene>
    <name evidence="9" type="primary">LOC105424254</name>
</gene>
<feature type="region of interest" description="Disordered" evidence="6">
    <location>
        <begin position="279"/>
        <end position="329"/>
    </location>
</feature>
<feature type="compositionally biased region" description="Low complexity" evidence="6">
    <location>
        <begin position="125"/>
        <end position="135"/>
    </location>
</feature>
<keyword evidence="8" id="KW-1185">Reference proteome</keyword>
<feature type="region of interest" description="Disordered" evidence="6">
    <location>
        <begin position="96"/>
        <end position="157"/>
    </location>
</feature>
<evidence type="ECO:0000259" key="7">
    <source>
        <dbReference type="PROSITE" id="PS50157"/>
    </source>
</evidence>
<evidence type="ECO:0000256" key="1">
    <source>
        <dbReference type="ARBA" id="ARBA00022723"/>
    </source>
</evidence>
<evidence type="ECO:0000313" key="8">
    <source>
        <dbReference type="Proteomes" id="UP000504615"/>
    </source>
</evidence>
<dbReference type="PROSITE" id="PS50157">
    <property type="entry name" value="ZINC_FINGER_C2H2_2"/>
    <property type="match status" value="4"/>
</dbReference>
<dbReference type="PROSITE" id="PS00028">
    <property type="entry name" value="ZINC_FINGER_C2H2_1"/>
    <property type="match status" value="4"/>
</dbReference>
<organism evidence="8 9">
    <name type="scientific">Pogonomyrmex barbatus</name>
    <name type="common">red harvester ant</name>
    <dbReference type="NCBI Taxonomy" id="144034"/>
    <lineage>
        <taxon>Eukaryota</taxon>
        <taxon>Metazoa</taxon>
        <taxon>Ecdysozoa</taxon>
        <taxon>Arthropoda</taxon>
        <taxon>Hexapoda</taxon>
        <taxon>Insecta</taxon>
        <taxon>Pterygota</taxon>
        <taxon>Neoptera</taxon>
        <taxon>Endopterygota</taxon>
        <taxon>Hymenoptera</taxon>
        <taxon>Apocrita</taxon>
        <taxon>Aculeata</taxon>
        <taxon>Formicoidea</taxon>
        <taxon>Formicidae</taxon>
        <taxon>Myrmicinae</taxon>
        <taxon>Pogonomyrmex</taxon>
    </lineage>
</organism>
<dbReference type="Gene3D" id="3.30.160.60">
    <property type="entry name" value="Classic Zinc Finger"/>
    <property type="match status" value="4"/>
</dbReference>
<proteinExistence type="predicted"/>
<feature type="compositionally biased region" description="Polar residues" evidence="6">
    <location>
        <begin position="282"/>
        <end position="299"/>
    </location>
</feature>
<dbReference type="KEGG" id="pbar:105424254"/>
<dbReference type="FunFam" id="3.30.160.60:FF:001270">
    <property type="entry name" value="zinc finger protein 583 isoform X1"/>
    <property type="match status" value="1"/>
</dbReference>
<feature type="domain" description="C2H2-type" evidence="7">
    <location>
        <begin position="218"/>
        <end position="245"/>
    </location>
</feature>
<dbReference type="CTD" id="38012"/>
<dbReference type="InterPro" id="IPR036236">
    <property type="entry name" value="Znf_C2H2_sf"/>
</dbReference>
<feature type="compositionally biased region" description="Polar residues" evidence="6">
    <location>
        <begin position="146"/>
        <end position="156"/>
    </location>
</feature>
<keyword evidence="4" id="KW-0862">Zinc</keyword>
<dbReference type="InterPro" id="IPR050331">
    <property type="entry name" value="Zinc_finger"/>
</dbReference>
<protein>
    <submittedName>
        <fullName evidence="9">Protein krueppel-like</fullName>
    </submittedName>
</protein>
<dbReference type="GO" id="GO:0022008">
    <property type="term" value="P:neurogenesis"/>
    <property type="evidence" value="ECO:0007669"/>
    <property type="project" value="TreeGrafter"/>
</dbReference>
<dbReference type="GO" id="GO:0005634">
    <property type="term" value="C:nucleus"/>
    <property type="evidence" value="ECO:0007669"/>
    <property type="project" value="TreeGrafter"/>
</dbReference>
<dbReference type="InterPro" id="IPR013087">
    <property type="entry name" value="Znf_C2H2_type"/>
</dbReference>
<sequence length="383" mass="43330">MLPLFRSPEFLISQRLGMMQDDEKEPESAPQMIFSAPDPTTGLPITQEQLIASQTRMTSILMATRYPVSLHATLATSPSLYSQEFFRSWVPRIASSPPSPFDPTRVSPVPNTKPSSRRNNRKRNNNNNNNNNNNDRIVRRGRADTSRVSPSTSPETTRNKRFVCGVCNTPFGYKHVLQNHARIHTGEKPFQCKECKKRFTRDHHLKTHIRLHTGEKPYKCTYCDRKFVQVANLRRHERIHTGDRPYACNSPGCSSKFSDSNQLKAHKLIHKNEKSFECENYGGTQESSPDVESTASLYSDSHDSEENADGDGDAHVNGEQTMEEEPEEITTRRFITLRSLAGLPINPELNGPVYPSMTLSPPETSIDLPEQTEPEDLSMNKSS</sequence>
<dbReference type="GO" id="GO:0006355">
    <property type="term" value="P:regulation of DNA-templated transcription"/>
    <property type="evidence" value="ECO:0007669"/>
    <property type="project" value="UniProtKB-ARBA"/>
</dbReference>
<evidence type="ECO:0000256" key="5">
    <source>
        <dbReference type="PROSITE-ProRule" id="PRU00042"/>
    </source>
</evidence>
<dbReference type="Proteomes" id="UP000504615">
    <property type="component" value="Unplaced"/>
</dbReference>
<dbReference type="SUPFAM" id="SSF57667">
    <property type="entry name" value="beta-beta-alpha zinc fingers"/>
    <property type="match status" value="2"/>
</dbReference>
<evidence type="ECO:0000313" key="9">
    <source>
        <dbReference type="RefSeq" id="XP_011632683.1"/>
    </source>
</evidence>
<keyword evidence="1" id="KW-0479">Metal-binding</keyword>
<feature type="domain" description="C2H2-type" evidence="7">
    <location>
        <begin position="162"/>
        <end position="189"/>
    </location>
</feature>